<dbReference type="EMBL" id="JAVHJS010000007">
    <property type="protein sequence ID" value="KAK2852414.1"/>
    <property type="molecule type" value="Genomic_DNA"/>
</dbReference>
<evidence type="ECO:0000256" key="8">
    <source>
        <dbReference type="ARBA" id="ARBA00023157"/>
    </source>
</evidence>
<comment type="function">
    <text evidence="12">Is a ligand for the G-protein coupled receptor MAS1. Has vasodilator and antidiuretic effects. Has an antithrombotic effect that involves MAS1-mediated release of nitric oxide from platelets.</text>
</comment>
<evidence type="ECO:0000256" key="16">
    <source>
        <dbReference type="SAM" id="SignalP"/>
    </source>
</evidence>
<comment type="function">
    <text evidence="14">Acts directly on vascular smooth muscle as a potent vasoconstrictor, affects cardiac contractility and heart rate through its action on the sympathetic nervous system, and alters renal sodium and water absorption through its ability to stimulate the zona glomerulosa cells of the adrenal cortex to synthesize and secrete aldosterone. Acts by binding to angiotensin receptors AGTR1 and AGTR2. Also binds the DEAR/FBXW7-AS1 receptor.</text>
</comment>
<evidence type="ECO:0000256" key="6">
    <source>
        <dbReference type="ARBA" id="ARBA00022729"/>
    </source>
</evidence>
<accession>A0AA88N6K1</accession>
<proteinExistence type="inferred from homology"/>
<dbReference type="InterPro" id="IPR023796">
    <property type="entry name" value="Serpin_dom"/>
</dbReference>
<dbReference type="InterPro" id="IPR042178">
    <property type="entry name" value="Serpin_sf_1"/>
</dbReference>
<dbReference type="SUPFAM" id="SSF56574">
    <property type="entry name" value="Serpins"/>
    <property type="match status" value="1"/>
</dbReference>
<evidence type="ECO:0000256" key="2">
    <source>
        <dbReference type="ARBA" id="ARBA00004613"/>
    </source>
</evidence>
<evidence type="ECO:0000256" key="7">
    <source>
        <dbReference type="ARBA" id="ARBA00022858"/>
    </source>
</evidence>
<keyword evidence="6 16" id="KW-0732">Signal</keyword>
<sequence length="451" mass="50971">MKQLLLILICVVMGIANRVYIHPFQLFSSGDVTCEVTNSNDKETLESIHSLTAIQASTEPDPRPAIEELKNLTQWTAVVAELQNSLGLRMYDALSRKQRDINILFSPHTAFGTLLTLYLGTSKTTASDYEEFLGLTWNIEKSVCTKVINGHKVLRALKAISSLSDGPQDEFRTLVWTFVSSDADLSKDFAHGIQEFSDTSFIRAVNFSQPKEAEAQVNLFIQKTSHSKVENLFKDISQSTNLLYASSAHFKGNWRTAFQPKKTTLQDFHIDEMSTVKVPLMTQTGDYMHLSDPDKKCTVIKLGLSKQTYMLLVLPNEETRLQDIENQLKTDTISTWHGHLKEKYLELSLPKFSVTAVTDLRSLLSDMSVDKFLLCSETNFQRLSTKGNFTVDKVINKVLFEMSEEGKEVLNKSQDERVPLRVTVDRPFLFIIVEGNTNAILMLGRIQNPTL</sequence>
<evidence type="ECO:0000256" key="11">
    <source>
        <dbReference type="ARBA" id="ARBA00029380"/>
    </source>
</evidence>
<name>A0AA88N6K1_TACVA</name>
<keyword evidence="19" id="KW-1185">Reference proteome</keyword>
<evidence type="ECO:0000259" key="17">
    <source>
        <dbReference type="SMART" id="SM00093"/>
    </source>
</evidence>
<keyword evidence="10" id="KW-0839">Vasoconstrictor</keyword>
<dbReference type="InterPro" id="IPR036186">
    <property type="entry name" value="Serpin_sf"/>
</dbReference>
<dbReference type="PRINTS" id="PR00654">
    <property type="entry name" value="ANGIOTENSNGN"/>
</dbReference>
<keyword evidence="7" id="KW-0838">Vasoactive</keyword>
<evidence type="ECO:0000256" key="4">
    <source>
        <dbReference type="ARBA" id="ARBA00015105"/>
    </source>
</evidence>
<comment type="caution">
    <text evidence="18">The sequence shown here is derived from an EMBL/GenBank/DDBJ whole genome shotgun (WGS) entry which is preliminary data.</text>
</comment>
<protein>
    <recommendedName>
        <fullName evidence="4">Angiotensinogen</fullName>
    </recommendedName>
    <alternativeName>
        <fullName evidence="13">Serpin A8</fullName>
    </alternativeName>
</protein>
<evidence type="ECO:0000256" key="9">
    <source>
        <dbReference type="ARBA" id="ARBA00023180"/>
    </source>
</evidence>
<dbReference type="Gene3D" id="2.30.39.10">
    <property type="entry name" value="Alpha-1-antitrypsin, domain 1"/>
    <property type="match status" value="1"/>
</dbReference>
<dbReference type="PANTHER" id="PTHR11461">
    <property type="entry name" value="SERINE PROTEASE INHIBITOR, SERPIN"/>
    <property type="match status" value="1"/>
</dbReference>
<dbReference type="GO" id="GO:0004867">
    <property type="term" value="F:serine-type endopeptidase inhibitor activity"/>
    <property type="evidence" value="ECO:0007669"/>
    <property type="project" value="InterPro"/>
</dbReference>
<feature type="chain" id="PRO_5041712467" description="Angiotensinogen" evidence="16">
    <location>
        <begin position="17"/>
        <end position="451"/>
    </location>
</feature>
<feature type="domain" description="Serpin" evidence="17">
    <location>
        <begin position="88"/>
        <end position="449"/>
    </location>
</feature>
<evidence type="ECO:0000256" key="13">
    <source>
        <dbReference type="ARBA" id="ARBA00033182"/>
    </source>
</evidence>
<dbReference type="InterPro" id="IPR042185">
    <property type="entry name" value="Serpin_sf_2"/>
</dbReference>
<evidence type="ECO:0000256" key="10">
    <source>
        <dbReference type="ARBA" id="ARBA00023322"/>
    </source>
</evidence>
<keyword evidence="9" id="KW-0325">Glycoprotein</keyword>
<dbReference type="AlphaFoldDB" id="A0AA88N6K1"/>
<comment type="subcellular location">
    <subcellularLocation>
        <location evidence="2">Secreted</location>
    </subcellularLocation>
</comment>
<evidence type="ECO:0000313" key="18">
    <source>
        <dbReference type="EMBL" id="KAK2852414.1"/>
    </source>
</evidence>
<keyword evidence="8" id="KW-1015">Disulfide bond</keyword>
<organism evidence="18 19">
    <name type="scientific">Tachysurus vachellii</name>
    <name type="common">Darkbarbel catfish</name>
    <name type="synonym">Pelteobagrus vachellii</name>
    <dbReference type="NCBI Taxonomy" id="175792"/>
    <lineage>
        <taxon>Eukaryota</taxon>
        <taxon>Metazoa</taxon>
        <taxon>Chordata</taxon>
        <taxon>Craniata</taxon>
        <taxon>Vertebrata</taxon>
        <taxon>Euteleostomi</taxon>
        <taxon>Actinopterygii</taxon>
        <taxon>Neopterygii</taxon>
        <taxon>Teleostei</taxon>
        <taxon>Ostariophysi</taxon>
        <taxon>Siluriformes</taxon>
        <taxon>Bagridae</taxon>
        <taxon>Tachysurus</taxon>
    </lineage>
</organism>
<feature type="signal peptide" evidence="16">
    <location>
        <begin position="1"/>
        <end position="16"/>
    </location>
</feature>
<evidence type="ECO:0000256" key="15">
    <source>
        <dbReference type="RuleBase" id="RU000411"/>
    </source>
</evidence>
<dbReference type="FunFam" id="2.30.39.10:FF:000003">
    <property type="entry name" value="alpha-1-antitrypsin isoform X1"/>
    <property type="match status" value="1"/>
</dbReference>
<gene>
    <name evidence="18" type="ORF">Q7C36_007615</name>
</gene>
<dbReference type="InterPro" id="IPR000215">
    <property type="entry name" value="Serpin_fam"/>
</dbReference>
<evidence type="ECO:0000256" key="14">
    <source>
        <dbReference type="ARBA" id="ARBA00046068"/>
    </source>
</evidence>
<dbReference type="SMART" id="SM00093">
    <property type="entry name" value="SERPIN"/>
    <property type="match status" value="1"/>
</dbReference>
<evidence type="ECO:0000313" key="19">
    <source>
        <dbReference type="Proteomes" id="UP001187315"/>
    </source>
</evidence>
<dbReference type="PANTHER" id="PTHR11461:SF13">
    <property type="entry name" value="ANGIOTENSINOGEN"/>
    <property type="match status" value="1"/>
</dbReference>
<dbReference type="Proteomes" id="UP001187315">
    <property type="component" value="Unassembled WGS sequence"/>
</dbReference>
<dbReference type="GO" id="GO:0005615">
    <property type="term" value="C:extracellular space"/>
    <property type="evidence" value="ECO:0007669"/>
    <property type="project" value="InterPro"/>
</dbReference>
<evidence type="ECO:0000256" key="12">
    <source>
        <dbReference type="ARBA" id="ARBA00029391"/>
    </source>
</evidence>
<dbReference type="GO" id="GO:0042310">
    <property type="term" value="P:vasoconstriction"/>
    <property type="evidence" value="ECO:0007669"/>
    <property type="project" value="UniProtKB-KW"/>
</dbReference>
<comment type="function">
    <text evidence="1">Essential component of the renin-angiotensin system (RAS), a potent regulator of blood pressure, body fluid and electrolyte homeostasis.</text>
</comment>
<dbReference type="Gene3D" id="3.30.497.10">
    <property type="entry name" value="Antithrombin, subunit I, domain 2"/>
    <property type="match status" value="1"/>
</dbReference>
<comment type="function">
    <text evidence="11">Stimulates aldosterone release.</text>
</comment>
<dbReference type="GO" id="GO:0042981">
    <property type="term" value="P:regulation of apoptotic process"/>
    <property type="evidence" value="ECO:0007669"/>
    <property type="project" value="TreeGrafter"/>
</dbReference>
<evidence type="ECO:0000256" key="1">
    <source>
        <dbReference type="ARBA" id="ARBA00002747"/>
    </source>
</evidence>
<keyword evidence="5" id="KW-0964">Secreted</keyword>
<dbReference type="InterPro" id="IPR000227">
    <property type="entry name" value="Angiotensinogen"/>
</dbReference>
<dbReference type="PROSITE" id="PS00284">
    <property type="entry name" value="SERPIN"/>
    <property type="match status" value="1"/>
</dbReference>
<reference evidence="18" key="1">
    <citation type="submission" date="2023-08" db="EMBL/GenBank/DDBJ databases">
        <title>Pelteobagrus vachellii genome.</title>
        <authorList>
            <person name="Liu H."/>
        </authorList>
    </citation>
    <scope>NUCLEOTIDE SEQUENCE</scope>
    <source>
        <strain evidence="18">PRFRI_2022a</strain>
        <tissue evidence="18">Muscle</tissue>
    </source>
</reference>
<dbReference type="GO" id="GO:0003081">
    <property type="term" value="P:regulation of systemic arterial blood pressure by renin-angiotensin"/>
    <property type="evidence" value="ECO:0007669"/>
    <property type="project" value="InterPro"/>
</dbReference>
<dbReference type="InterPro" id="IPR023795">
    <property type="entry name" value="Serpin_CS"/>
</dbReference>
<dbReference type="Pfam" id="PF00079">
    <property type="entry name" value="Serpin"/>
    <property type="match status" value="1"/>
</dbReference>
<comment type="similarity">
    <text evidence="3 15">Belongs to the serpin family.</text>
</comment>
<evidence type="ECO:0000256" key="5">
    <source>
        <dbReference type="ARBA" id="ARBA00022525"/>
    </source>
</evidence>
<evidence type="ECO:0000256" key="3">
    <source>
        <dbReference type="ARBA" id="ARBA00009500"/>
    </source>
</evidence>